<sequence>MKGVAEQPEATLQEAEVRTGAPVSVRRPSTWAHYRALVKKDLLHEMHTRDMLTSMGLYALLVLVVYGAALAQAGTSLDIQQMAGGLLWAVVLFTSLLGLNRSFSHETADGCLDGLMLVPMDRSVLFLSKATANLVFLLIVEVIVVPLFFFFFLGTVGAAPSWPLLLAVLAVGTVGIAGVGTLLSTITVNTRGRDVMLAVLFIPLSFPLLWSCVSAATAVLIGAEGFMDTFTMSMALAGGYDVVMILVSWVLYDFVVSA</sequence>
<dbReference type="PANTHER" id="PTHR30070:SF1">
    <property type="entry name" value="CYTOCHROME C BIOGENESIS B-RELATED"/>
    <property type="match status" value="1"/>
</dbReference>
<dbReference type="PANTHER" id="PTHR30070">
    <property type="entry name" value="HEME EXPORTER PROTEIN B"/>
    <property type="match status" value="1"/>
</dbReference>
<comment type="similarity">
    <text evidence="2">Belongs to the CcmB/CycW/HelB family.</text>
</comment>
<organism evidence="10 11">
    <name type="scientific">Candidatus Aveggerthella stercoripullorum</name>
    <dbReference type="NCBI Taxonomy" id="2840688"/>
    <lineage>
        <taxon>Bacteria</taxon>
        <taxon>Bacillati</taxon>
        <taxon>Actinomycetota</taxon>
        <taxon>Coriobacteriia</taxon>
        <taxon>Eggerthellales</taxon>
        <taxon>Eggerthellaceae</taxon>
        <taxon>Eggerthellaceae incertae sedis</taxon>
        <taxon>Candidatus Aveggerthella</taxon>
    </lineage>
</organism>
<evidence type="ECO:0000256" key="3">
    <source>
        <dbReference type="ARBA" id="ARBA00022448"/>
    </source>
</evidence>
<protein>
    <submittedName>
        <fullName evidence="10">Heme exporter protein CcmB</fullName>
    </submittedName>
</protein>
<dbReference type="GO" id="GO:1903607">
    <property type="term" value="P:cytochrome c biosynthetic process"/>
    <property type="evidence" value="ECO:0007669"/>
    <property type="project" value="TreeGrafter"/>
</dbReference>
<dbReference type="EMBL" id="DVGB01000057">
    <property type="protein sequence ID" value="HIR01525.1"/>
    <property type="molecule type" value="Genomic_DNA"/>
</dbReference>
<dbReference type="Pfam" id="PF03379">
    <property type="entry name" value="CcmB"/>
    <property type="match status" value="1"/>
</dbReference>
<keyword evidence="5" id="KW-0201">Cytochrome c-type biogenesis</keyword>
<evidence type="ECO:0000256" key="7">
    <source>
        <dbReference type="ARBA" id="ARBA00023136"/>
    </source>
</evidence>
<comment type="caution">
    <text evidence="10">The sequence shown here is derived from an EMBL/GenBank/DDBJ whole genome shotgun (WGS) entry which is preliminary data.</text>
</comment>
<comment type="subcellular location">
    <subcellularLocation>
        <location evidence="1">Membrane</location>
        <topology evidence="1">Multi-pass membrane protein</topology>
    </subcellularLocation>
</comment>
<dbReference type="GO" id="GO:0017004">
    <property type="term" value="P:cytochrome complex assembly"/>
    <property type="evidence" value="ECO:0007669"/>
    <property type="project" value="UniProtKB-KW"/>
</dbReference>
<evidence type="ECO:0000256" key="5">
    <source>
        <dbReference type="ARBA" id="ARBA00022748"/>
    </source>
</evidence>
<evidence type="ECO:0000256" key="6">
    <source>
        <dbReference type="ARBA" id="ARBA00022989"/>
    </source>
</evidence>
<evidence type="ECO:0000256" key="4">
    <source>
        <dbReference type="ARBA" id="ARBA00022692"/>
    </source>
</evidence>
<feature type="transmembrane region" description="Helical" evidence="9">
    <location>
        <begin position="79"/>
        <end position="99"/>
    </location>
</feature>
<keyword evidence="3" id="KW-0813">Transport</keyword>
<feature type="transmembrane region" description="Helical" evidence="9">
    <location>
        <begin position="164"/>
        <end position="183"/>
    </location>
</feature>
<accession>A0A9D1A0G2</accession>
<keyword evidence="7 9" id="KW-0472">Membrane</keyword>
<dbReference type="GO" id="GO:0005886">
    <property type="term" value="C:plasma membrane"/>
    <property type="evidence" value="ECO:0007669"/>
    <property type="project" value="TreeGrafter"/>
</dbReference>
<feature type="transmembrane region" description="Helical" evidence="9">
    <location>
        <begin position="229"/>
        <end position="252"/>
    </location>
</feature>
<evidence type="ECO:0000256" key="9">
    <source>
        <dbReference type="SAM" id="Phobius"/>
    </source>
</evidence>
<feature type="transmembrane region" description="Helical" evidence="9">
    <location>
        <begin position="195"/>
        <end position="223"/>
    </location>
</feature>
<evidence type="ECO:0000256" key="2">
    <source>
        <dbReference type="ARBA" id="ARBA00010544"/>
    </source>
</evidence>
<dbReference type="GO" id="GO:0015232">
    <property type="term" value="F:heme transmembrane transporter activity"/>
    <property type="evidence" value="ECO:0007669"/>
    <property type="project" value="InterPro"/>
</dbReference>
<reference evidence="10" key="1">
    <citation type="submission" date="2020-10" db="EMBL/GenBank/DDBJ databases">
        <authorList>
            <person name="Gilroy R."/>
        </authorList>
    </citation>
    <scope>NUCLEOTIDE SEQUENCE</scope>
    <source>
        <strain evidence="10">ChiGjej1B1-2707</strain>
    </source>
</reference>
<gene>
    <name evidence="10" type="ORF">IAA69_04605</name>
</gene>
<keyword evidence="6 9" id="KW-1133">Transmembrane helix</keyword>
<feature type="transmembrane region" description="Helical" evidence="9">
    <location>
        <begin position="55"/>
        <end position="73"/>
    </location>
</feature>
<reference evidence="10" key="2">
    <citation type="journal article" date="2021" name="PeerJ">
        <title>Extensive microbial diversity within the chicken gut microbiome revealed by metagenomics and culture.</title>
        <authorList>
            <person name="Gilroy R."/>
            <person name="Ravi A."/>
            <person name="Getino M."/>
            <person name="Pursley I."/>
            <person name="Horton D.L."/>
            <person name="Alikhan N.F."/>
            <person name="Baker D."/>
            <person name="Gharbi K."/>
            <person name="Hall N."/>
            <person name="Watson M."/>
            <person name="Adriaenssens E.M."/>
            <person name="Foster-Nyarko E."/>
            <person name="Jarju S."/>
            <person name="Secka A."/>
            <person name="Antonio M."/>
            <person name="Oren A."/>
            <person name="Chaudhuri R.R."/>
            <person name="La Ragione R."/>
            <person name="Hildebrand F."/>
            <person name="Pallen M.J."/>
        </authorList>
    </citation>
    <scope>NUCLEOTIDE SEQUENCE</scope>
    <source>
        <strain evidence="10">ChiGjej1B1-2707</strain>
    </source>
</reference>
<name>A0A9D1A0G2_9ACTN</name>
<feature type="transmembrane region" description="Helical" evidence="9">
    <location>
        <begin position="130"/>
        <end position="152"/>
    </location>
</feature>
<feature type="region of interest" description="Disordered" evidence="8">
    <location>
        <begin position="1"/>
        <end position="21"/>
    </location>
</feature>
<keyword evidence="4 9" id="KW-0812">Transmembrane</keyword>
<dbReference type="AlphaFoldDB" id="A0A9D1A0G2"/>
<dbReference type="PRINTS" id="PR01414">
    <property type="entry name" value="CCMBBIOGNSIS"/>
</dbReference>
<dbReference type="Proteomes" id="UP000824261">
    <property type="component" value="Unassembled WGS sequence"/>
</dbReference>
<evidence type="ECO:0000313" key="10">
    <source>
        <dbReference type="EMBL" id="HIR01525.1"/>
    </source>
</evidence>
<proteinExistence type="inferred from homology"/>
<dbReference type="InterPro" id="IPR003544">
    <property type="entry name" value="Cyt_c_biogenesis_CcmB"/>
</dbReference>
<evidence type="ECO:0000256" key="1">
    <source>
        <dbReference type="ARBA" id="ARBA00004141"/>
    </source>
</evidence>
<evidence type="ECO:0000256" key="8">
    <source>
        <dbReference type="SAM" id="MobiDB-lite"/>
    </source>
</evidence>
<evidence type="ECO:0000313" key="11">
    <source>
        <dbReference type="Proteomes" id="UP000824261"/>
    </source>
</evidence>